<feature type="modified residue" description="N6-(pyridoxal phosphate)lysine" evidence="2">
    <location>
        <position position="184"/>
    </location>
</feature>
<evidence type="ECO:0000313" key="5">
    <source>
        <dbReference type="Proteomes" id="UP000034273"/>
    </source>
</evidence>
<protein>
    <submittedName>
        <fullName evidence="4">Spore coat polysaccharide biosynthesis protein spsC</fullName>
    </submittedName>
</protein>
<keyword evidence="2 3" id="KW-0663">Pyridoxal phosphate</keyword>
<feature type="active site" description="Proton acceptor" evidence="1">
    <location>
        <position position="184"/>
    </location>
</feature>
<dbReference type="SUPFAM" id="SSF53383">
    <property type="entry name" value="PLP-dependent transferases"/>
    <property type="match status" value="1"/>
</dbReference>
<dbReference type="InterPro" id="IPR015421">
    <property type="entry name" value="PyrdxlP-dep_Trfase_major"/>
</dbReference>
<name>A0A0G1X0Q5_9BACT</name>
<dbReference type="GO" id="GO:0030170">
    <property type="term" value="F:pyridoxal phosphate binding"/>
    <property type="evidence" value="ECO:0007669"/>
    <property type="project" value="TreeGrafter"/>
</dbReference>
<dbReference type="STRING" id="1618671.UY67_C0006G0031"/>
<sequence length="382" mass="42518">MRATFLRFGAPQFNAKEINEVVKTLKSGWVTTGPKTHRFEEDFKKYVGAEHALAVNSGTAALHLGLLAAGVGKGDEVIVPAMTFGASANTVVHCGATPVLVDCNRATMNIEPKEIEAAITPRTKAIMPVHMAGRACDMDEIFTIARKHNLKIVQDAAHAVETEYKGKKVGAYGNFACYSFHAIKNLVTAEGGMLIGNDAEAMKRSRALSLHGMSVDAWNRYGTSGYKHYEHIEAGFKYNMMDIQASLGIHQLARIEQNWKKRKKIWHTYMKELQGLPIVLPAPIRAGDRHAYHMFTVLIDTDTTNVTRDQFLNEMAKRNIGTGVHFRALHLHPYYRKTYGYKEGDLPNAEWIGDRTASIPLSPHLTGKDVKDVVDAIRNIFK</sequence>
<evidence type="ECO:0000256" key="1">
    <source>
        <dbReference type="PIRSR" id="PIRSR000390-1"/>
    </source>
</evidence>
<accession>A0A0G1X0Q5</accession>
<evidence type="ECO:0000313" key="4">
    <source>
        <dbReference type="EMBL" id="KKW24576.1"/>
    </source>
</evidence>
<dbReference type="Gene3D" id="3.90.1150.10">
    <property type="entry name" value="Aspartate Aminotransferase, domain 1"/>
    <property type="match status" value="1"/>
</dbReference>
<reference evidence="4 5" key="1">
    <citation type="journal article" date="2015" name="Nature">
        <title>rRNA introns, odd ribosomes, and small enigmatic genomes across a large radiation of phyla.</title>
        <authorList>
            <person name="Brown C.T."/>
            <person name="Hug L.A."/>
            <person name="Thomas B.C."/>
            <person name="Sharon I."/>
            <person name="Castelle C.J."/>
            <person name="Singh A."/>
            <person name="Wilkins M.J."/>
            <person name="Williams K.H."/>
            <person name="Banfield J.F."/>
        </authorList>
    </citation>
    <scope>NUCLEOTIDE SEQUENCE [LARGE SCALE GENOMIC DNA]</scope>
</reference>
<dbReference type="InterPro" id="IPR000653">
    <property type="entry name" value="DegT/StrS_aminotransferase"/>
</dbReference>
<dbReference type="PANTHER" id="PTHR30244">
    <property type="entry name" value="TRANSAMINASE"/>
    <property type="match status" value="1"/>
</dbReference>
<comment type="caution">
    <text evidence="4">The sequence shown here is derived from an EMBL/GenBank/DDBJ whole genome shotgun (WGS) entry which is preliminary data.</text>
</comment>
<dbReference type="InterPro" id="IPR015424">
    <property type="entry name" value="PyrdxlP-dep_Trfase"/>
</dbReference>
<dbReference type="Pfam" id="PF01041">
    <property type="entry name" value="DegT_DnrJ_EryC1"/>
    <property type="match status" value="1"/>
</dbReference>
<dbReference type="PANTHER" id="PTHR30244:SF34">
    <property type="entry name" value="DTDP-4-AMINO-4,6-DIDEOXYGALACTOSE TRANSAMINASE"/>
    <property type="match status" value="1"/>
</dbReference>
<dbReference type="InterPro" id="IPR015422">
    <property type="entry name" value="PyrdxlP-dep_Trfase_small"/>
</dbReference>
<dbReference type="GO" id="GO:0008483">
    <property type="term" value="F:transaminase activity"/>
    <property type="evidence" value="ECO:0007669"/>
    <property type="project" value="TreeGrafter"/>
</dbReference>
<dbReference type="Gene3D" id="3.40.640.10">
    <property type="entry name" value="Type I PLP-dependent aspartate aminotransferase-like (Major domain)"/>
    <property type="match status" value="1"/>
</dbReference>
<evidence type="ECO:0000256" key="3">
    <source>
        <dbReference type="RuleBase" id="RU004508"/>
    </source>
</evidence>
<dbReference type="EMBL" id="LCQW01000006">
    <property type="protein sequence ID" value="KKW24576.1"/>
    <property type="molecule type" value="Genomic_DNA"/>
</dbReference>
<gene>
    <name evidence="4" type="ORF">UY67_C0006G0031</name>
</gene>
<dbReference type="AlphaFoldDB" id="A0A0G1X0Q5"/>
<proteinExistence type="inferred from homology"/>
<dbReference type="CDD" id="cd00616">
    <property type="entry name" value="AHBA_syn"/>
    <property type="match status" value="1"/>
</dbReference>
<dbReference type="Proteomes" id="UP000034273">
    <property type="component" value="Unassembled WGS sequence"/>
</dbReference>
<comment type="similarity">
    <text evidence="3">Belongs to the DegT/DnrJ/EryC1 family.</text>
</comment>
<dbReference type="PIRSF" id="PIRSF000390">
    <property type="entry name" value="PLP_StrS"/>
    <property type="match status" value="1"/>
</dbReference>
<dbReference type="GO" id="GO:0000271">
    <property type="term" value="P:polysaccharide biosynthetic process"/>
    <property type="evidence" value="ECO:0007669"/>
    <property type="project" value="TreeGrafter"/>
</dbReference>
<organism evidence="4 5">
    <name type="scientific">Candidatus Kaiserbacteria bacterium GW2011_GWA2_52_12</name>
    <dbReference type="NCBI Taxonomy" id="1618671"/>
    <lineage>
        <taxon>Bacteria</taxon>
        <taxon>Candidatus Kaiseribacteriota</taxon>
    </lineage>
</organism>
<dbReference type="PATRIC" id="fig|1618671.3.peg.302"/>
<evidence type="ECO:0000256" key="2">
    <source>
        <dbReference type="PIRSR" id="PIRSR000390-2"/>
    </source>
</evidence>